<protein>
    <recommendedName>
        <fullName evidence="1">SnoaL-like domain-containing protein</fullName>
    </recommendedName>
</protein>
<dbReference type="Gene3D" id="3.10.450.50">
    <property type="match status" value="1"/>
</dbReference>
<dbReference type="AlphaFoldDB" id="A0A563VS00"/>
<proteinExistence type="predicted"/>
<dbReference type="EMBL" id="CAACVJ010000166">
    <property type="protein sequence ID" value="VEP14195.1"/>
    <property type="molecule type" value="Genomic_DNA"/>
</dbReference>
<dbReference type="InterPro" id="IPR032710">
    <property type="entry name" value="NTF2-like_dom_sf"/>
</dbReference>
<keyword evidence="3" id="KW-1185">Reference proteome</keyword>
<dbReference type="NCBIfam" id="TIGR02246">
    <property type="entry name" value="SgcJ/EcaC family oxidoreductase"/>
    <property type="match status" value="1"/>
</dbReference>
<dbReference type="InterPro" id="IPR011944">
    <property type="entry name" value="Steroid_delta5-4_isomerase"/>
</dbReference>
<dbReference type="Proteomes" id="UP000320055">
    <property type="component" value="Unassembled WGS sequence"/>
</dbReference>
<sequence length="122" mass="13704">MNSGTATQAMVQRQAEAWETGNVSGIVNDFAPNAVFIAGGFKFQGVEAIEKAATDYFRQFTDTKVTIKRIILSDTQGAVEWDWSDRNIQSDTISRAEDAIIFELQDDGKIIYWREYIEKVSG</sequence>
<dbReference type="InterPro" id="IPR037401">
    <property type="entry name" value="SnoaL-like"/>
</dbReference>
<evidence type="ECO:0000259" key="1">
    <source>
        <dbReference type="Pfam" id="PF12680"/>
    </source>
</evidence>
<organism evidence="2 3">
    <name type="scientific">Hyella patelloides LEGE 07179</name>
    <dbReference type="NCBI Taxonomy" id="945734"/>
    <lineage>
        <taxon>Bacteria</taxon>
        <taxon>Bacillati</taxon>
        <taxon>Cyanobacteriota</taxon>
        <taxon>Cyanophyceae</taxon>
        <taxon>Pleurocapsales</taxon>
        <taxon>Hyellaceae</taxon>
        <taxon>Hyella</taxon>
    </lineage>
</organism>
<name>A0A563VS00_9CYAN</name>
<gene>
    <name evidence="2" type="ORF">H1P_2480008</name>
</gene>
<dbReference type="OrthoDB" id="9781757at2"/>
<dbReference type="SUPFAM" id="SSF54427">
    <property type="entry name" value="NTF2-like"/>
    <property type="match status" value="1"/>
</dbReference>
<accession>A0A563VS00</accession>
<dbReference type="RefSeq" id="WP_144872634.1">
    <property type="nucleotide sequence ID" value="NZ_LR213991.1"/>
</dbReference>
<reference evidence="2 3" key="1">
    <citation type="submission" date="2019-01" db="EMBL/GenBank/DDBJ databases">
        <authorList>
            <person name="Brito A."/>
        </authorList>
    </citation>
    <scope>NUCLEOTIDE SEQUENCE [LARGE SCALE GENOMIC DNA]</scope>
    <source>
        <strain evidence="2">1</strain>
    </source>
</reference>
<feature type="domain" description="SnoaL-like" evidence="1">
    <location>
        <begin position="11"/>
        <end position="112"/>
    </location>
</feature>
<evidence type="ECO:0000313" key="2">
    <source>
        <dbReference type="EMBL" id="VEP14195.1"/>
    </source>
</evidence>
<dbReference type="Pfam" id="PF12680">
    <property type="entry name" value="SnoaL_2"/>
    <property type="match status" value="1"/>
</dbReference>
<evidence type="ECO:0000313" key="3">
    <source>
        <dbReference type="Proteomes" id="UP000320055"/>
    </source>
</evidence>